<evidence type="ECO:0008006" key="5">
    <source>
        <dbReference type="Google" id="ProtNLM"/>
    </source>
</evidence>
<evidence type="ECO:0000313" key="3">
    <source>
        <dbReference type="EMBL" id="AXV07427.1"/>
    </source>
</evidence>
<dbReference type="Pfam" id="PF11239">
    <property type="entry name" value="DUF3040"/>
    <property type="match status" value="1"/>
</dbReference>
<evidence type="ECO:0000313" key="4">
    <source>
        <dbReference type="Proteomes" id="UP000264006"/>
    </source>
</evidence>
<proteinExistence type="predicted"/>
<feature type="transmembrane region" description="Helical" evidence="2">
    <location>
        <begin position="41"/>
        <end position="60"/>
    </location>
</feature>
<dbReference type="AlphaFoldDB" id="A0A346XYY0"/>
<organism evidence="3 4">
    <name type="scientific">Euzebya pacifica</name>
    <dbReference type="NCBI Taxonomy" id="1608957"/>
    <lineage>
        <taxon>Bacteria</taxon>
        <taxon>Bacillati</taxon>
        <taxon>Actinomycetota</taxon>
        <taxon>Nitriliruptoria</taxon>
        <taxon>Euzebyales</taxon>
    </lineage>
</organism>
<keyword evidence="2" id="KW-0472">Membrane</keyword>
<evidence type="ECO:0000256" key="1">
    <source>
        <dbReference type="SAM" id="MobiDB-lite"/>
    </source>
</evidence>
<gene>
    <name evidence="3" type="ORF">DVS28_a2748</name>
</gene>
<sequence>MPLSDREQQILSEIESQLANEDSKFVKRIRRTPASLGRVRLRYAIVGLVLGLFMLLAIAINPWGPFVAFAGFVLMLVSAVAAGNQLKTLGEDRDSNLGGQLKGGFSRYMEGRRHPDGDGEG</sequence>
<dbReference type="KEGG" id="euz:DVS28_a2748"/>
<feature type="transmembrane region" description="Helical" evidence="2">
    <location>
        <begin position="66"/>
        <end position="83"/>
    </location>
</feature>
<accession>A0A346XYY0</accession>
<feature type="region of interest" description="Disordered" evidence="1">
    <location>
        <begin position="97"/>
        <end position="121"/>
    </location>
</feature>
<keyword evidence="4" id="KW-1185">Reference proteome</keyword>
<reference evidence="3 4" key="1">
    <citation type="submission" date="2018-09" db="EMBL/GenBank/DDBJ databases">
        <title>Complete genome sequence of Euzebya sp. DY32-46 isolated from seawater of Pacific Ocean.</title>
        <authorList>
            <person name="Xu L."/>
            <person name="Wu Y.-H."/>
            <person name="Xu X.-W."/>
        </authorList>
    </citation>
    <scope>NUCLEOTIDE SEQUENCE [LARGE SCALE GENOMIC DNA]</scope>
    <source>
        <strain evidence="3 4">DY32-46</strain>
    </source>
</reference>
<keyword evidence="2" id="KW-1133">Transmembrane helix</keyword>
<keyword evidence="2" id="KW-0812">Transmembrane</keyword>
<dbReference type="InterPro" id="IPR021401">
    <property type="entry name" value="DUF3040"/>
</dbReference>
<feature type="compositionally biased region" description="Basic and acidic residues" evidence="1">
    <location>
        <begin position="109"/>
        <end position="121"/>
    </location>
</feature>
<evidence type="ECO:0000256" key="2">
    <source>
        <dbReference type="SAM" id="Phobius"/>
    </source>
</evidence>
<name>A0A346XYY0_9ACTN</name>
<dbReference type="RefSeq" id="WP_164710501.1">
    <property type="nucleotide sequence ID" value="NZ_CP031165.1"/>
</dbReference>
<protein>
    <recommendedName>
        <fullName evidence="5">DUF3040 domain-containing protein</fullName>
    </recommendedName>
</protein>
<dbReference type="EMBL" id="CP031165">
    <property type="protein sequence ID" value="AXV07427.1"/>
    <property type="molecule type" value="Genomic_DNA"/>
</dbReference>
<dbReference type="Proteomes" id="UP000264006">
    <property type="component" value="Chromosome"/>
</dbReference>